<name>A0ABZ2RP91_9BACT</name>
<dbReference type="Proteomes" id="UP001460679">
    <property type="component" value="Chromosome"/>
</dbReference>
<evidence type="ECO:0000313" key="8">
    <source>
        <dbReference type="Proteomes" id="UP001460679"/>
    </source>
</evidence>
<proteinExistence type="predicted"/>
<evidence type="ECO:0000256" key="1">
    <source>
        <dbReference type="ARBA" id="ARBA00022630"/>
    </source>
</evidence>
<reference evidence="7" key="1">
    <citation type="submission" date="2024-03" db="EMBL/GenBank/DDBJ databases">
        <title>Complete genome sequence of Mycoplasma gypis type strain B1/T1.</title>
        <authorList>
            <person name="Spergser J."/>
        </authorList>
    </citation>
    <scope>NUCLEOTIDE SEQUENCE [LARGE SCALE GENOMIC DNA]</scope>
    <source>
        <strain evidence="7">B1/T1</strain>
    </source>
</reference>
<evidence type="ECO:0000256" key="3">
    <source>
        <dbReference type="ARBA" id="ARBA00023002"/>
    </source>
</evidence>
<dbReference type="InterPro" id="IPR036188">
    <property type="entry name" value="FAD/NAD-bd_sf"/>
</dbReference>
<evidence type="ECO:0000259" key="6">
    <source>
        <dbReference type="Pfam" id="PF07992"/>
    </source>
</evidence>
<dbReference type="PROSITE" id="PS00573">
    <property type="entry name" value="PYRIDINE_REDOX_2"/>
    <property type="match status" value="1"/>
</dbReference>
<gene>
    <name evidence="7" type="ORF">WG616_02935</name>
</gene>
<dbReference type="PRINTS" id="PR00368">
    <property type="entry name" value="FADPNR"/>
</dbReference>
<dbReference type="Pfam" id="PF07992">
    <property type="entry name" value="Pyr_redox_2"/>
    <property type="match status" value="1"/>
</dbReference>
<organism evidence="7 8">
    <name type="scientific">[Mycoplasma] gypis</name>
    <dbReference type="NCBI Taxonomy" id="92404"/>
    <lineage>
        <taxon>Bacteria</taxon>
        <taxon>Bacillati</taxon>
        <taxon>Mycoplasmatota</taxon>
        <taxon>Mycoplasmoidales</taxon>
        <taxon>Metamycoplasmataceae</taxon>
        <taxon>Metamycoplasma</taxon>
    </lineage>
</organism>
<keyword evidence="1" id="KW-0285">Flavoprotein</keyword>
<dbReference type="PANTHER" id="PTHR48105">
    <property type="entry name" value="THIOREDOXIN REDUCTASE 1-RELATED-RELATED"/>
    <property type="match status" value="1"/>
</dbReference>
<evidence type="ECO:0000256" key="4">
    <source>
        <dbReference type="ARBA" id="ARBA00023157"/>
    </source>
</evidence>
<keyword evidence="5" id="KW-0676">Redox-active center</keyword>
<dbReference type="EMBL" id="CP148066">
    <property type="protein sequence ID" value="WXL28297.1"/>
    <property type="molecule type" value="Genomic_DNA"/>
</dbReference>
<dbReference type="RefSeq" id="WP_205498118.1">
    <property type="nucleotide sequence ID" value="NZ_CP148066.1"/>
</dbReference>
<evidence type="ECO:0000256" key="5">
    <source>
        <dbReference type="ARBA" id="ARBA00023284"/>
    </source>
</evidence>
<dbReference type="InterPro" id="IPR008255">
    <property type="entry name" value="Pyr_nucl-diS_OxRdtase_2_AS"/>
</dbReference>
<dbReference type="PRINTS" id="PR00469">
    <property type="entry name" value="PNDRDTASEII"/>
</dbReference>
<evidence type="ECO:0000256" key="2">
    <source>
        <dbReference type="ARBA" id="ARBA00022827"/>
    </source>
</evidence>
<dbReference type="SUPFAM" id="SSF51905">
    <property type="entry name" value="FAD/NAD(P)-binding domain"/>
    <property type="match status" value="1"/>
</dbReference>
<dbReference type="Gene3D" id="3.50.50.60">
    <property type="entry name" value="FAD/NAD(P)-binding domain"/>
    <property type="match status" value="2"/>
</dbReference>
<keyword evidence="8" id="KW-1185">Reference proteome</keyword>
<feature type="domain" description="FAD/NAD(P)-binding" evidence="6">
    <location>
        <begin position="8"/>
        <end position="297"/>
    </location>
</feature>
<evidence type="ECO:0000313" key="7">
    <source>
        <dbReference type="EMBL" id="WXL28297.1"/>
    </source>
</evidence>
<accession>A0ABZ2RP91</accession>
<keyword evidence="2" id="KW-0274">FAD</keyword>
<sequence>MTNTKTDYDVVIIGGGPAGLTASVYTTRSNLKTVFIEKKVPGGKLPFQSKIENWPGETMITGAELATKMFSQTQANGAEFVFGNVVKINNVEDFYKEVILEDGQILKTKTIIVASGMLNRIPKDIKGIEEFDGKGVSYCAICDGPQYKGHPIAIIGGGNSAIEEGAFVASFASKVYVFVRDKIIAEQKLVDELKAKSNVEILMNSQILEIIPNEEGVVGKVKAFVEGEEKEIQVSGVFPYIGFIPATDFLKDFEGVLAPNGFVITDENMETKIKNVYAVGDVRIKDIRQITTAVGDGTIAAKHITNKL</sequence>
<dbReference type="InterPro" id="IPR050097">
    <property type="entry name" value="Ferredoxin-NADP_redctase_2"/>
</dbReference>
<keyword evidence="4" id="KW-1015">Disulfide bond</keyword>
<keyword evidence="3" id="KW-0560">Oxidoreductase</keyword>
<dbReference type="InterPro" id="IPR023753">
    <property type="entry name" value="FAD/NAD-binding_dom"/>
</dbReference>
<protein>
    <submittedName>
        <fullName evidence="7">FAD-dependent oxidoreductase</fullName>
    </submittedName>
</protein>